<protein>
    <submittedName>
        <fullName evidence="2">Uncharacterized protein</fullName>
    </submittedName>
</protein>
<sequence length="325" mass="36275" precursor="true">MLAIVKGSPMRASRLLRPTLLGLGITLALSGVVMEAKAMDWGDFSDNPWGYSWGGMPGGFGGMPGGFNMKKMPMDGMWGEFNPAEVFDKDRDRRDEKEGWQKRFSPDRWFGSDRDREERGSTRERRYDPYYDRYSRAYDGDPSMPRRDGYGTDGYDDRYREPPARWDERNRYDHPQESGGYQPSPEPPRYGVYPNRAPAEPRGGRYEGGYRDQPYGGSSHGGDYGSGYSQPYDTYRGAPGGYGSSSSSSHNNRYDNYGGFSNDANRGYDGRDFNGSRPHYGDSGGYVPSPTPELPGVWPDGSGRANRNGGSWNGPPSGSPYTGER</sequence>
<dbReference type="EMBL" id="CP000471">
    <property type="protein sequence ID" value="ABK45740.1"/>
    <property type="molecule type" value="Genomic_DNA"/>
</dbReference>
<dbReference type="KEGG" id="mgm:Mmc1_3250"/>
<feature type="compositionally biased region" description="Basic and acidic residues" evidence="1">
    <location>
        <begin position="89"/>
        <end position="176"/>
    </location>
</feature>
<dbReference type="STRING" id="156889.Mmc1_3250"/>
<evidence type="ECO:0000256" key="1">
    <source>
        <dbReference type="SAM" id="MobiDB-lite"/>
    </source>
</evidence>
<accession>A0LCP7</accession>
<organism evidence="2 3">
    <name type="scientific">Magnetococcus marinus (strain ATCC BAA-1437 / JCM 17883 / MC-1)</name>
    <dbReference type="NCBI Taxonomy" id="156889"/>
    <lineage>
        <taxon>Bacteria</taxon>
        <taxon>Pseudomonadati</taxon>
        <taxon>Pseudomonadota</taxon>
        <taxon>Magnetococcia</taxon>
        <taxon>Magnetococcales</taxon>
        <taxon>Magnetococcaceae</taxon>
        <taxon>Magnetococcus</taxon>
    </lineage>
</organism>
<dbReference type="AlphaFoldDB" id="A0LCP7"/>
<feature type="compositionally biased region" description="Low complexity" evidence="1">
    <location>
        <begin position="306"/>
        <end position="325"/>
    </location>
</feature>
<dbReference type="HOGENOM" id="CLU_854713_0_0_5"/>
<proteinExistence type="predicted"/>
<reference evidence="3" key="1">
    <citation type="journal article" date="2009" name="Appl. Environ. Microbiol.">
        <title>Complete genome sequence of the chemolithoautotrophic marine magnetotactic coccus strain MC-1.</title>
        <authorList>
            <person name="Schubbe S."/>
            <person name="Williams T.J."/>
            <person name="Xie G."/>
            <person name="Kiss H.E."/>
            <person name="Brettin T.S."/>
            <person name="Martinez D."/>
            <person name="Ross C.A."/>
            <person name="Schuler D."/>
            <person name="Cox B.L."/>
            <person name="Nealson K.H."/>
            <person name="Bazylinski D.A."/>
        </authorList>
    </citation>
    <scope>NUCLEOTIDE SEQUENCE [LARGE SCALE GENOMIC DNA]</scope>
    <source>
        <strain evidence="3">ATCC BAA-1437 / JCM 17883 / MC-1</strain>
    </source>
</reference>
<gene>
    <name evidence="2" type="ordered locus">Mmc1_3250</name>
</gene>
<reference evidence="2 3" key="2">
    <citation type="journal article" date="2012" name="Int. J. Syst. Evol. Microbiol.">
        <title>Magnetococcus marinus gen. nov., sp. nov., a marine, magnetotactic bacterium that represents a novel lineage (Magnetococcaceae fam. nov.; Magnetococcales ord. nov.) at the base of the Alphaproteobacteria.</title>
        <authorList>
            <person name="Bazylinski D.A."/>
            <person name="Williams T.J."/>
            <person name="Lefevre C.T."/>
            <person name="Berg R.J."/>
            <person name="Zhang C.L."/>
            <person name="Bowser S.S."/>
            <person name="Dean A.J."/>
            <person name="Beveridge T.J."/>
        </authorList>
    </citation>
    <scope>NUCLEOTIDE SEQUENCE [LARGE SCALE GENOMIC DNA]</scope>
    <source>
        <strain evidence="3">ATCC BAA-1437 / JCM 17883 / MC-1</strain>
    </source>
</reference>
<name>A0LCP7_MAGMM</name>
<dbReference type="RefSeq" id="WP_011714802.1">
    <property type="nucleotide sequence ID" value="NC_008576.1"/>
</dbReference>
<evidence type="ECO:0000313" key="2">
    <source>
        <dbReference type="EMBL" id="ABK45740.1"/>
    </source>
</evidence>
<evidence type="ECO:0000313" key="3">
    <source>
        <dbReference type="Proteomes" id="UP000002586"/>
    </source>
</evidence>
<keyword evidence="3" id="KW-1185">Reference proteome</keyword>
<feature type="region of interest" description="Disordered" evidence="1">
    <location>
        <begin position="89"/>
        <end position="325"/>
    </location>
</feature>
<dbReference type="Proteomes" id="UP000002586">
    <property type="component" value="Chromosome"/>
</dbReference>